<dbReference type="InterPro" id="IPR008822">
    <property type="entry name" value="Endonuclease_RusA-like"/>
</dbReference>
<sequence>MQAALFEDASSPVIRFAIAGEPVPQGSKVGQIVGRRVKFHGAVAVLEPKVLLTEQADMSTKTKGRDRLKKWRGRIETAAARAMLEWGTSAVLASERSEAVVSPFTFAVVLSAEFVLPRPPSHYKPSGDLTAKAKRDNAHPGKPDLSKLVRAVEDAMSGIVYGDDAQVQRYGAVFKRYAERGGRGGVIVEVKRLWSTSENTANTCTPSTAVDS</sequence>
<reference evidence="2" key="1">
    <citation type="journal article" date="2015" name="Nature">
        <title>Complex archaea that bridge the gap between prokaryotes and eukaryotes.</title>
        <authorList>
            <person name="Spang A."/>
            <person name="Saw J.H."/>
            <person name="Jorgensen S.L."/>
            <person name="Zaremba-Niedzwiedzka K."/>
            <person name="Martijn J."/>
            <person name="Lind A.E."/>
            <person name="van Eijk R."/>
            <person name="Schleper C."/>
            <person name="Guy L."/>
            <person name="Ettema T.J."/>
        </authorList>
    </citation>
    <scope>NUCLEOTIDE SEQUENCE</scope>
</reference>
<dbReference type="GO" id="GO:0006281">
    <property type="term" value="P:DNA repair"/>
    <property type="evidence" value="ECO:0007669"/>
    <property type="project" value="InterPro"/>
</dbReference>
<gene>
    <name evidence="2" type="ORF">LCGC14_0678510</name>
</gene>
<evidence type="ECO:0000256" key="1">
    <source>
        <dbReference type="SAM" id="MobiDB-lite"/>
    </source>
</evidence>
<evidence type="ECO:0000313" key="2">
    <source>
        <dbReference type="EMBL" id="KKN45904.1"/>
    </source>
</evidence>
<proteinExistence type="predicted"/>
<accession>A0A0F9QU08</accession>
<dbReference type="GO" id="GO:0000287">
    <property type="term" value="F:magnesium ion binding"/>
    <property type="evidence" value="ECO:0007669"/>
    <property type="project" value="InterPro"/>
</dbReference>
<dbReference type="AlphaFoldDB" id="A0A0F9QU08"/>
<dbReference type="EMBL" id="LAZR01001360">
    <property type="protein sequence ID" value="KKN45904.1"/>
    <property type="molecule type" value="Genomic_DNA"/>
</dbReference>
<protein>
    <recommendedName>
        <fullName evidence="3">Holliday junction resolvase</fullName>
    </recommendedName>
</protein>
<feature type="region of interest" description="Disordered" evidence="1">
    <location>
        <begin position="121"/>
        <end position="144"/>
    </location>
</feature>
<dbReference type="Pfam" id="PF05866">
    <property type="entry name" value="RusA"/>
    <property type="match status" value="1"/>
</dbReference>
<dbReference type="InterPro" id="IPR036614">
    <property type="entry name" value="RusA-like_sf"/>
</dbReference>
<dbReference type="GO" id="GO:0006310">
    <property type="term" value="P:DNA recombination"/>
    <property type="evidence" value="ECO:0007669"/>
    <property type="project" value="InterPro"/>
</dbReference>
<dbReference type="Gene3D" id="3.30.1330.70">
    <property type="entry name" value="Holliday junction resolvase RusA"/>
    <property type="match status" value="1"/>
</dbReference>
<name>A0A0F9QU08_9ZZZZ</name>
<organism evidence="2">
    <name type="scientific">marine sediment metagenome</name>
    <dbReference type="NCBI Taxonomy" id="412755"/>
    <lineage>
        <taxon>unclassified sequences</taxon>
        <taxon>metagenomes</taxon>
        <taxon>ecological metagenomes</taxon>
    </lineage>
</organism>
<feature type="compositionally biased region" description="Basic and acidic residues" evidence="1">
    <location>
        <begin position="131"/>
        <end position="144"/>
    </location>
</feature>
<comment type="caution">
    <text evidence="2">The sequence shown here is derived from an EMBL/GenBank/DDBJ whole genome shotgun (WGS) entry which is preliminary data.</text>
</comment>
<evidence type="ECO:0008006" key="3">
    <source>
        <dbReference type="Google" id="ProtNLM"/>
    </source>
</evidence>
<dbReference type="SUPFAM" id="SSF103084">
    <property type="entry name" value="Holliday junction resolvase RusA"/>
    <property type="match status" value="1"/>
</dbReference>